<protein>
    <submittedName>
        <fullName evidence="3">Hypothetical_protein</fullName>
    </submittedName>
</protein>
<dbReference type="EMBL" id="CAXDID020000360">
    <property type="protein sequence ID" value="CAL6082109.1"/>
    <property type="molecule type" value="Genomic_DNA"/>
</dbReference>
<reference evidence="2" key="1">
    <citation type="submission" date="2023-06" db="EMBL/GenBank/DDBJ databases">
        <authorList>
            <person name="Kurt Z."/>
        </authorList>
    </citation>
    <scope>NUCLEOTIDE SEQUENCE</scope>
</reference>
<gene>
    <name evidence="2" type="ORF">HINF_LOCUS32726</name>
    <name evidence="3" type="ORF">HINF_LOCUS60901</name>
</gene>
<accession>A0AA86PUJ4</accession>
<feature type="compositionally biased region" description="Polar residues" evidence="1">
    <location>
        <begin position="75"/>
        <end position="86"/>
    </location>
</feature>
<sequence length="123" mass="14193">MINQLVHHQPITLSHLKTSFQIKEQQNISNIQLLIAGTAGTTWSFRWITTSPSIFLQFHCRAKFRPRFWYTWSTTTRPGSKSQQSRRLLLAARPSTDSKQEHLTLKASSSTTPPQMWTPPTRT</sequence>
<organism evidence="2">
    <name type="scientific">Hexamita inflata</name>
    <dbReference type="NCBI Taxonomy" id="28002"/>
    <lineage>
        <taxon>Eukaryota</taxon>
        <taxon>Metamonada</taxon>
        <taxon>Diplomonadida</taxon>
        <taxon>Hexamitidae</taxon>
        <taxon>Hexamitinae</taxon>
        <taxon>Hexamita</taxon>
    </lineage>
</organism>
<dbReference type="EMBL" id="CATOUU010000737">
    <property type="protein sequence ID" value="CAI9945081.1"/>
    <property type="molecule type" value="Genomic_DNA"/>
</dbReference>
<dbReference type="Proteomes" id="UP001642409">
    <property type="component" value="Unassembled WGS sequence"/>
</dbReference>
<proteinExistence type="predicted"/>
<feature type="compositionally biased region" description="Polar residues" evidence="1">
    <location>
        <begin position="106"/>
        <end position="123"/>
    </location>
</feature>
<evidence type="ECO:0000313" key="4">
    <source>
        <dbReference type="Proteomes" id="UP001642409"/>
    </source>
</evidence>
<feature type="region of interest" description="Disordered" evidence="1">
    <location>
        <begin position="75"/>
        <end position="123"/>
    </location>
</feature>
<comment type="caution">
    <text evidence="2">The sequence shown here is derived from an EMBL/GenBank/DDBJ whole genome shotgun (WGS) entry which is preliminary data.</text>
</comment>
<dbReference type="AlphaFoldDB" id="A0AA86PUJ4"/>
<evidence type="ECO:0000313" key="2">
    <source>
        <dbReference type="EMBL" id="CAI9945081.1"/>
    </source>
</evidence>
<keyword evidence="4" id="KW-1185">Reference proteome</keyword>
<evidence type="ECO:0000256" key="1">
    <source>
        <dbReference type="SAM" id="MobiDB-lite"/>
    </source>
</evidence>
<reference evidence="3 4" key="2">
    <citation type="submission" date="2024-07" db="EMBL/GenBank/DDBJ databases">
        <authorList>
            <person name="Akdeniz Z."/>
        </authorList>
    </citation>
    <scope>NUCLEOTIDE SEQUENCE [LARGE SCALE GENOMIC DNA]</scope>
</reference>
<evidence type="ECO:0000313" key="3">
    <source>
        <dbReference type="EMBL" id="CAL6082109.1"/>
    </source>
</evidence>
<name>A0AA86PUJ4_9EUKA</name>